<dbReference type="Pfam" id="PF00563">
    <property type="entry name" value="EAL"/>
    <property type="match status" value="1"/>
</dbReference>
<dbReference type="InterPro" id="IPR035965">
    <property type="entry name" value="PAS-like_dom_sf"/>
</dbReference>
<dbReference type="PROSITE" id="PS50113">
    <property type="entry name" value="PAC"/>
    <property type="match status" value="2"/>
</dbReference>
<dbReference type="Gene3D" id="3.20.20.450">
    <property type="entry name" value="EAL domain"/>
    <property type="match status" value="1"/>
</dbReference>
<dbReference type="SUPFAM" id="SSF141868">
    <property type="entry name" value="EAL domain-like"/>
    <property type="match status" value="1"/>
</dbReference>
<evidence type="ECO:0000256" key="5">
    <source>
        <dbReference type="ARBA" id="ARBA00022692"/>
    </source>
</evidence>
<keyword evidence="5 10" id="KW-0812">Transmembrane</keyword>
<dbReference type="GO" id="GO:0016740">
    <property type="term" value="F:transferase activity"/>
    <property type="evidence" value="ECO:0007669"/>
    <property type="project" value="UniProtKB-KW"/>
</dbReference>
<dbReference type="GO" id="GO:0007165">
    <property type="term" value="P:signal transduction"/>
    <property type="evidence" value="ECO:0007669"/>
    <property type="project" value="InterPro"/>
</dbReference>
<dbReference type="Gene3D" id="2.10.70.100">
    <property type="match status" value="1"/>
</dbReference>
<dbReference type="FunFam" id="3.30.70.270:FF:000001">
    <property type="entry name" value="Diguanylate cyclase domain protein"/>
    <property type="match status" value="1"/>
</dbReference>
<dbReference type="InterPro" id="IPR000014">
    <property type="entry name" value="PAS"/>
</dbReference>
<dbReference type="InterPro" id="IPR029787">
    <property type="entry name" value="Nucleotide_cyclase"/>
</dbReference>
<comment type="caution">
    <text evidence="16">The sequence shown here is derived from an EMBL/GenBank/DDBJ whole genome shotgun (WGS) entry which is preliminary data.</text>
</comment>
<evidence type="ECO:0000256" key="7">
    <source>
        <dbReference type="ARBA" id="ARBA00022741"/>
    </source>
</evidence>
<gene>
    <name evidence="16" type="ORF">BI308_08305</name>
</gene>
<dbReference type="SMART" id="SM00091">
    <property type="entry name" value="PAS"/>
    <property type="match status" value="2"/>
</dbReference>
<keyword evidence="7" id="KW-0547">Nucleotide-binding</keyword>
<dbReference type="Gene3D" id="1.10.8.500">
    <property type="entry name" value="HAMP domain in histidine kinase"/>
    <property type="match status" value="1"/>
</dbReference>
<keyword evidence="2" id="KW-1003">Cell membrane</keyword>
<feature type="domain" description="PAC" evidence="12">
    <location>
        <begin position="636"/>
        <end position="688"/>
    </location>
</feature>
<dbReference type="STRING" id="1925591.BI308_08305"/>
<evidence type="ECO:0000256" key="2">
    <source>
        <dbReference type="ARBA" id="ARBA00022475"/>
    </source>
</evidence>
<reference evidence="16" key="1">
    <citation type="submission" date="2016-10" db="EMBL/GenBank/DDBJ databases">
        <title>CRISPR-Cas defence system in Roseofilum reptotaenium: evidence of a bacteriophage-cyanobacterium arms race in the coral black band disease.</title>
        <authorList>
            <person name="Buerger P."/>
            <person name="Wood-Charlson E.M."/>
            <person name="Weynberg K.D."/>
            <person name="Willis B."/>
            <person name="Van Oppen M.J."/>
        </authorList>
    </citation>
    <scope>NUCLEOTIDE SEQUENCE [LARGE SCALE GENOMIC DNA]</scope>
    <source>
        <strain evidence="16">AO1-A</strain>
    </source>
</reference>
<evidence type="ECO:0000256" key="4">
    <source>
        <dbReference type="ARBA" id="ARBA00022679"/>
    </source>
</evidence>
<dbReference type="InterPro" id="IPR052155">
    <property type="entry name" value="Biofilm_reg_signaling"/>
</dbReference>
<dbReference type="NCBIfam" id="TIGR00229">
    <property type="entry name" value="sensory_box"/>
    <property type="match status" value="1"/>
</dbReference>
<evidence type="ECO:0000256" key="10">
    <source>
        <dbReference type="SAM" id="Phobius"/>
    </source>
</evidence>
<dbReference type="SMART" id="SM00304">
    <property type="entry name" value="HAMP"/>
    <property type="match status" value="1"/>
</dbReference>
<dbReference type="EMBL" id="MLAW01000011">
    <property type="protein sequence ID" value="OJJ25953.1"/>
    <property type="molecule type" value="Genomic_DNA"/>
</dbReference>
<protein>
    <submittedName>
        <fullName evidence="16">Uncharacterized protein</fullName>
    </submittedName>
</protein>
<keyword evidence="6" id="KW-0677">Repeat</keyword>
<dbReference type="Pfam" id="PF02743">
    <property type="entry name" value="dCache_1"/>
    <property type="match status" value="1"/>
</dbReference>
<dbReference type="FunFam" id="2.10.70.100:FF:000001">
    <property type="entry name" value="Sensory transduction histidine kinase"/>
    <property type="match status" value="1"/>
</dbReference>
<dbReference type="PANTHER" id="PTHR44757:SF2">
    <property type="entry name" value="BIOFILM ARCHITECTURE MAINTENANCE PROTEIN MBAA"/>
    <property type="match status" value="1"/>
</dbReference>
<dbReference type="SUPFAM" id="SSF55073">
    <property type="entry name" value="Nucleotide cyclase"/>
    <property type="match status" value="1"/>
</dbReference>
<dbReference type="GO" id="GO:0000166">
    <property type="term" value="F:nucleotide binding"/>
    <property type="evidence" value="ECO:0007669"/>
    <property type="project" value="UniProtKB-KW"/>
</dbReference>
<dbReference type="NCBIfam" id="TIGR00254">
    <property type="entry name" value="GGDEF"/>
    <property type="match status" value="1"/>
</dbReference>
<dbReference type="SMART" id="SM00052">
    <property type="entry name" value="EAL"/>
    <property type="match status" value="1"/>
</dbReference>
<feature type="domain" description="EAL" evidence="13">
    <location>
        <begin position="863"/>
        <end position="1119"/>
    </location>
</feature>
<dbReference type="AlphaFoldDB" id="A0A1L9QTH0"/>
<organism evidence="16 17">
    <name type="scientific">Roseofilum reptotaenium AO1-A</name>
    <dbReference type="NCBI Taxonomy" id="1925591"/>
    <lineage>
        <taxon>Bacteria</taxon>
        <taxon>Bacillati</taxon>
        <taxon>Cyanobacteriota</taxon>
        <taxon>Cyanophyceae</taxon>
        <taxon>Desertifilales</taxon>
        <taxon>Desertifilaceae</taxon>
        <taxon>Roseofilum</taxon>
    </lineage>
</organism>
<evidence type="ECO:0000256" key="1">
    <source>
        <dbReference type="ARBA" id="ARBA00004429"/>
    </source>
</evidence>
<dbReference type="CDD" id="cd01949">
    <property type="entry name" value="GGDEF"/>
    <property type="match status" value="1"/>
</dbReference>
<dbReference type="InterPro" id="IPR000700">
    <property type="entry name" value="PAS-assoc_C"/>
</dbReference>
<evidence type="ECO:0000256" key="3">
    <source>
        <dbReference type="ARBA" id="ARBA00022519"/>
    </source>
</evidence>
<dbReference type="InterPro" id="IPR035919">
    <property type="entry name" value="EAL_sf"/>
</dbReference>
<dbReference type="Pfam" id="PF00990">
    <property type="entry name" value="GGDEF"/>
    <property type="match status" value="1"/>
</dbReference>
<dbReference type="Gene3D" id="3.30.450.20">
    <property type="entry name" value="PAS domain"/>
    <property type="match status" value="4"/>
</dbReference>
<keyword evidence="3" id="KW-0997">Cell inner membrane</keyword>
<dbReference type="InterPro" id="IPR000160">
    <property type="entry name" value="GGDEF_dom"/>
</dbReference>
<feature type="transmembrane region" description="Helical" evidence="10">
    <location>
        <begin position="12"/>
        <end position="35"/>
    </location>
</feature>
<feature type="domain" description="PAC" evidence="12">
    <location>
        <begin position="509"/>
        <end position="560"/>
    </location>
</feature>
<dbReference type="InterPro" id="IPR003660">
    <property type="entry name" value="HAMP_dom"/>
</dbReference>
<dbReference type="PROSITE" id="PS50112">
    <property type="entry name" value="PAS"/>
    <property type="match status" value="1"/>
</dbReference>
<evidence type="ECO:0000259" key="13">
    <source>
        <dbReference type="PROSITE" id="PS50883"/>
    </source>
</evidence>
<dbReference type="PANTHER" id="PTHR44757">
    <property type="entry name" value="DIGUANYLATE CYCLASE DGCP"/>
    <property type="match status" value="1"/>
</dbReference>
<dbReference type="Proteomes" id="UP000183940">
    <property type="component" value="Unassembled WGS sequence"/>
</dbReference>
<evidence type="ECO:0000256" key="6">
    <source>
        <dbReference type="ARBA" id="ARBA00022737"/>
    </source>
</evidence>
<evidence type="ECO:0000256" key="8">
    <source>
        <dbReference type="ARBA" id="ARBA00022989"/>
    </source>
</evidence>
<dbReference type="Pfam" id="PF00672">
    <property type="entry name" value="HAMP"/>
    <property type="match status" value="1"/>
</dbReference>
<dbReference type="CDD" id="cd01948">
    <property type="entry name" value="EAL"/>
    <property type="match status" value="1"/>
</dbReference>
<dbReference type="Gene3D" id="3.30.70.270">
    <property type="match status" value="1"/>
</dbReference>
<name>A0A1L9QTH0_9CYAN</name>
<evidence type="ECO:0000313" key="16">
    <source>
        <dbReference type="EMBL" id="OJJ25953.1"/>
    </source>
</evidence>
<keyword evidence="4" id="KW-0808">Transferase</keyword>
<dbReference type="InterPro" id="IPR001633">
    <property type="entry name" value="EAL_dom"/>
</dbReference>
<feature type="domain" description="GGDEF" evidence="15">
    <location>
        <begin position="721"/>
        <end position="854"/>
    </location>
</feature>
<dbReference type="InterPro" id="IPR001610">
    <property type="entry name" value="PAC"/>
</dbReference>
<feature type="domain" description="PAS" evidence="11">
    <location>
        <begin position="561"/>
        <end position="633"/>
    </location>
</feature>
<evidence type="ECO:0000259" key="14">
    <source>
        <dbReference type="PROSITE" id="PS50885"/>
    </source>
</evidence>
<dbReference type="InterPro" id="IPR043128">
    <property type="entry name" value="Rev_trsase/Diguanyl_cyclase"/>
</dbReference>
<dbReference type="InterPro" id="IPR013655">
    <property type="entry name" value="PAS_fold_3"/>
</dbReference>
<dbReference type="SMART" id="SM00086">
    <property type="entry name" value="PAC"/>
    <property type="match status" value="2"/>
</dbReference>
<keyword evidence="9 10" id="KW-0472">Membrane</keyword>
<keyword evidence="8 10" id="KW-1133">Transmembrane helix</keyword>
<dbReference type="InterPro" id="IPR033479">
    <property type="entry name" value="dCache_1"/>
</dbReference>
<evidence type="ECO:0000259" key="15">
    <source>
        <dbReference type="PROSITE" id="PS50887"/>
    </source>
</evidence>
<dbReference type="GO" id="GO:0005886">
    <property type="term" value="C:plasma membrane"/>
    <property type="evidence" value="ECO:0007669"/>
    <property type="project" value="UniProtKB-SubCell"/>
</dbReference>
<accession>A0A1L9QTH0</accession>
<dbReference type="CDD" id="cd00130">
    <property type="entry name" value="PAS"/>
    <property type="match status" value="2"/>
</dbReference>
<dbReference type="CDD" id="cd12913">
    <property type="entry name" value="PDC1_MCP_like"/>
    <property type="match status" value="1"/>
</dbReference>
<dbReference type="PROSITE" id="PS50887">
    <property type="entry name" value="GGDEF"/>
    <property type="match status" value="1"/>
</dbReference>
<dbReference type="CDD" id="cd06225">
    <property type="entry name" value="HAMP"/>
    <property type="match status" value="1"/>
</dbReference>
<comment type="subcellular location">
    <subcellularLocation>
        <location evidence="1">Cell inner membrane</location>
        <topology evidence="1">Multi-pass membrane protein</topology>
    </subcellularLocation>
</comment>
<dbReference type="PROSITE" id="PS50885">
    <property type="entry name" value="HAMP"/>
    <property type="match status" value="1"/>
</dbReference>
<proteinExistence type="predicted"/>
<dbReference type="PROSITE" id="PS50883">
    <property type="entry name" value="EAL"/>
    <property type="match status" value="1"/>
</dbReference>
<evidence type="ECO:0000313" key="17">
    <source>
        <dbReference type="Proteomes" id="UP000183940"/>
    </source>
</evidence>
<keyword evidence="17" id="KW-1185">Reference proteome</keyword>
<dbReference type="SMART" id="SM00267">
    <property type="entry name" value="GGDEF"/>
    <property type="match status" value="1"/>
</dbReference>
<dbReference type="SUPFAM" id="SSF55785">
    <property type="entry name" value="PYP-like sensor domain (PAS domain)"/>
    <property type="match status" value="2"/>
</dbReference>
<sequence>MLQRLLANTPLRIILIVPFVVQITAAVSLTAWLSIRNGQKAVDNVADDLWHEIAARTVEHITEYTQIPQGVIADTLAHQQLNLTDLTDIDLLTRYLWHQMQHHKGLFITAVGYETGETVGVGVTKEGQVVIRAIDPGQTQLHTYAVSGQGDRGERISVDNFDLKSRPWYRNAVMAGQLTWTDIYPNHDPPFNILSAVSPLYDTQTKQLIGVTNATLSLWQISNFLEQLEIGRSGQIFIMERTGDLVASSTGEPLSQLDLTVERKTWKRLNALESSNIQVRQTAEHLIEQFGSLRQIQQVERTEFIANGTREIVKITPFSDDLGLDWLIVIVVPESDFMAQIHANTRNTLSLCLGALALATASSILTARWITEPLLRLNQVAKDITQKSLRSTSFPEEMATSRTREVSELSHSFKQMTQQLQESFTVLQESEANFKNLAANVPGAIFHYILYPDGTDKVLYMSAGCYQLWEIEAHIVEANTSILWEMIDPEDLPEMQASIRKSAHTLDRWNWEWRITTPSGRCKWLQGIGQPTQNPDGSVRWHTLILDVSDRKAAEIQLQDLTNRLELATRSAKIGIWDWDVVNNRLLWDERMYELYGIPSGDFCQIYEAWETALHPDDLETSRAALQQALNGEKDFNCEFRIRWPDGTVRHIEAHAIVQRDAEEQPLRMIGVNFDISDRKQAEEQLIYSALHDTLTDLPNRALLTSRLELAIQRAQRSPTYHFAVLFLDLDQFKVINDSLGHLVGDQLLLIVAQKLQSTIRLTDVAARLGGDEFVLLLEQIPDISTVIHIAERLLAEFNRPTPIDGHNIFVTTSIGIVWGTNDYTQASDLLRDADIALYRAKAKGRNRYEIFDAEMHVQAVKRMTLEHDLRMAIDQRELIPYYQPIVDLNTRRLIGFECLIRWQHPMRGFISPTDFIAIAEETGLISTISQWILQSACEQVVTWQHQFPDLEDLRISINLSGQDLRQPTLVEMIRQTLTNTQLPATSLTLEITESLLVENIETTINRLGQLRDLGIRISIDDFGTGYSSLSYLYNLPADYLKIDQSFVGKMHPGDKNYKIVQAVVSMSDQLQLGAIAEGIEMEEQLGWLKALGCELGQGYFFSRPLTPVAATDLLATGRTL</sequence>
<evidence type="ECO:0000259" key="11">
    <source>
        <dbReference type="PROSITE" id="PS50112"/>
    </source>
</evidence>
<dbReference type="Pfam" id="PF08447">
    <property type="entry name" value="PAS_3"/>
    <property type="match status" value="2"/>
</dbReference>
<feature type="domain" description="HAMP" evidence="14">
    <location>
        <begin position="368"/>
        <end position="425"/>
    </location>
</feature>
<evidence type="ECO:0000256" key="9">
    <source>
        <dbReference type="ARBA" id="ARBA00023136"/>
    </source>
</evidence>
<dbReference type="FunFam" id="3.20.20.450:FF:000001">
    <property type="entry name" value="Cyclic di-GMP phosphodiesterase yahA"/>
    <property type="match status" value="1"/>
</dbReference>
<evidence type="ECO:0000259" key="12">
    <source>
        <dbReference type="PROSITE" id="PS50113"/>
    </source>
</evidence>